<dbReference type="Proteomes" id="UP001239111">
    <property type="component" value="Chromosome 2"/>
</dbReference>
<dbReference type="EMBL" id="CM056742">
    <property type="protein sequence ID" value="KAJ8676324.1"/>
    <property type="molecule type" value="Genomic_DNA"/>
</dbReference>
<protein>
    <submittedName>
        <fullName evidence="1">Uncharacterized protein</fullName>
    </submittedName>
</protein>
<proteinExistence type="predicted"/>
<comment type="caution">
    <text evidence="1">The sequence shown here is derived from an EMBL/GenBank/DDBJ whole genome shotgun (WGS) entry which is preliminary data.</text>
</comment>
<sequence length="712" mass="80314">MCSIRQLEERLLQNEVLLMQWSMVMDLLAIANAKGELALHRLNWQRVWVLSPPEEGDKITNIAWKPDGKIIAVTYANSKLLCLIDIENKNIVNKIKLKSDELCTCIAWLSLSTPSNNSDDTETPAPSSTGEYLPPLPSLNRSYGQEPEKKEFTSQVLDMIFLGQENGKVMMYIFGMFYCGSLTVGTGPVLEVSGGAGEALWISWRNNESVNVVRLSSPLISNCEEFLNFAQIQAHIDCLMDYLSRTLMAICESWETILLEMDEKLAKYAADKKPGTVAADFLELLMMGTPSPDLVSFLLRDLTEKGLKKLGQSIEMCYSNIQKLVLNHLNHVGMALVYHLAEMRGMVRFGGAYAALGLKEDTPITAAVSATQTFLAKSSEVQQIIDQSLRDYKAFIKWLYTVILRLNDERIPTEMSKVSQQDLTYISEFLRGFDKVEIHASKRKGVNLERLGQYLREEPLQSCFSPEGSEWASMLVENQCLKNHSLIIKQDFQSSLLQEHLKLTKAINNVFDCAYQDLVHRFDEKIFPLLSTTFTSSSQFVTNDGKLLLAVPNLDRKILYLYKIKFTSMEKPLAAQHIRIDLAINSPAKREEQIVLDLQFYSQDFLSLLILNIEKCTSCFIQLPLNHPILSNQSNTQDLALNLQDLANPNLTKVFQDDSPRIINVSGPRKVAAVLSESRRKIKLLETEVDPEEDEDLGDDCMMDTSTAPSTS</sequence>
<evidence type="ECO:0000313" key="2">
    <source>
        <dbReference type="Proteomes" id="UP001239111"/>
    </source>
</evidence>
<evidence type="ECO:0000313" key="1">
    <source>
        <dbReference type="EMBL" id="KAJ8676324.1"/>
    </source>
</evidence>
<organism evidence="1 2">
    <name type="scientific">Eretmocerus hayati</name>
    <dbReference type="NCBI Taxonomy" id="131215"/>
    <lineage>
        <taxon>Eukaryota</taxon>
        <taxon>Metazoa</taxon>
        <taxon>Ecdysozoa</taxon>
        <taxon>Arthropoda</taxon>
        <taxon>Hexapoda</taxon>
        <taxon>Insecta</taxon>
        <taxon>Pterygota</taxon>
        <taxon>Neoptera</taxon>
        <taxon>Endopterygota</taxon>
        <taxon>Hymenoptera</taxon>
        <taxon>Apocrita</taxon>
        <taxon>Proctotrupomorpha</taxon>
        <taxon>Chalcidoidea</taxon>
        <taxon>Aphelinidae</taxon>
        <taxon>Aphelininae</taxon>
        <taxon>Eretmocerus</taxon>
    </lineage>
</organism>
<name>A0ACC2P1C3_9HYME</name>
<reference evidence="1" key="1">
    <citation type="submission" date="2023-04" db="EMBL/GenBank/DDBJ databases">
        <title>A chromosome-level genome assembly of the parasitoid wasp Eretmocerus hayati.</title>
        <authorList>
            <person name="Zhong Y."/>
            <person name="Liu S."/>
            <person name="Liu Y."/>
        </authorList>
    </citation>
    <scope>NUCLEOTIDE SEQUENCE</scope>
    <source>
        <strain evidence="1">ZJU_SS_LIU_2023</strain>
    </source>
</reference>
<accession>A0ACC2P1C3</accession>
<keyword evidence="2" id="KW-1185">Reference proteome</keyword>
<gene>
    <name evidence="1" type="ORF">QAD02_012111</name>
</gene>